<keyword evidence="3" id="KW-0808">Transferase</keyword>
<evidence type="ECO:0000313" key="3">
    <source>
        <dbReference type="EMBL" id="OMO74728.1"/>
    </source>
</evidence>
<dbReference type="Gramene" id="OMO74728">
    <property type="protein sequence ID" value="OMO74728"/>
    <property type="gene ID" value="CCACVL1_16505"/>
</dbReference>
<dbReference type="PANTHER" id="PTHR33138">
    <property type="entry name" value="OS01G0690200 PROTEIN"/>
    <property type="match status" value="1"/>
</dbReference>
<dbReference type="EMBL" id="AWWV01011075">
    <property type="protein sequence ID" value="OMO74728.1"/>
    <property type="molecule type" value="Genomic_DNA"/>
</dbReference>
<evidence type="ECO:0000259" key="2">
    <source>
        <dbReference type="Pfam" id="PF14380"/>
    </source>
</evidence>
<dbReference type="GO" id="GO:0016301">
    <property type="term" value="F:kinase activity"/>
    <property type="evidence" value="ECO:0007669"/>
    <property type="project" value="UniProtKB-KW"/>
</dbReference>
<dbReference type="STRING" id="210143.A0A1R3HWR9"/>
<reference evidence="3 4" key="1">
    <citation type="submission" date="2013-09" db="EMBL/GenBank/DDBJ databases">
        <title>Corchorus capsularis genome sequencing.</title>
        <authorList>
            <person name="Alam M."/>
            <person name="Haque M.S."/>
            <person name="Islam M.S."/>
            <person name="Emdad E.M."/>
            <person name="Islam M.M."/>
            <person name="Ahmed B."/>
            <person name="Halim A."/>
            <person name="Hossen Q.M.M."/>
            <person name="Hossain M.Z."/>
            <person name="Ahmed R."/>
            <person name="Khan M.M."/>
            <person name="Islam R."/>
            <person name="Rashid M.M."/>
            <person name="Khan S.A."/>
            <person name="Rahman M.S."/>
            <person name="Alam M."/>
        </authorList>
    </citation>
    <scope>NUCLEOTIDE SEQUENCE [LARGE SCALE GENOMIC DNA]</scope>
    <source>
        <strain evidence="4">cv. CVL-1</strain>
        <tissue evidence="3">Whole seedling</tissue>
    </source>
</reference>
<dbReference type="OrthoDB" id="4062651at2759"/>
<dbReference type="Proteomes" id="UP000188268">
    <property type="component" value="Unassembled WGS sequence"/>
</dbReference>
<comment type="caution">
    <text evidence="3">The sequence shown here is derived from an EMBL/GenBank/DDBJ whole genome shotgun (WGS) entry which is preliminary data.</text>
</comment>
<gene>
    <name evidence="3" type="ORF">CCACVL1_16505</name>
</gene>
<dbReference type="InterPro" id="IPR032872">
    <property type="entry name" value="WAK_assoc_C"/>
</dbReference>
<accession>A0A1R3HWR9</accession>
<keyword evidence="3" id="KW-0418">Kinase</keyword>
<sequence>MDIQVFTVARTDYLTNLCPQQLINTTFSFSLLRAWNLENVTLYYDCPRIVSPSSGFPSQFNCSNRGTGLINYFVVESAFQNLSAEVKGELSTCQNNVVVPAFYTAAQSIATNPTPDTVILPLRNGFGLKWNEKFYSKCQACNASGGVCGFDSIEFLCYCSDHTDSSNCLQSGV</sequence>
<evidence type="ECO:0000313" key="4">
    <source>
        <dbReference type="Proteomes" id="UP000188268"/>
    </source>
</evidence>
<name>A0A1R3HWR9_COCAP</name>
<proteinExistence type="predicted"/>
<evidence type="ECO:0000256" key="1">
    <source>
        <dbReference type="ARBA" id="ARBA00023180"/>
    </source>
</evidence>
<dbReference type="OMA" id="YDCPRIV"/>
<dbReference type="PANTHER" id="PTHR33138:SF72">
    <property type="entry name" value="WALL-ASSOCIATED RECEPTOR KINASE CARBOXY-TERMINAL PROTEIN"/>
    <property type="match status" value="1"/>
</dbReference>
<protein>
    <submittedName>
        <fullName evidence="3">Ser/Thr protein kinase</fullName>
    </submittedName>
</protein>
<feature type="domain" description="Wall-associated receptor kinase C-terminal" evidence="2">
    <location>
        <begin position="61"/>
        <end position="161"/>
    </location>
</feature>
<keyword evidence="1" id="KW-0325">Glycoprotein</keyword>
<dbReference type="AlphaFoldDB" id="A0A1R3HWR9"/>
<dbReference type="Pfam" id="PF14380">
    <property type="entry name" value="WAK_assoc"/>
    <property type="match status" value="1"/>
</dbReference>
<organism evidence="3 4">
    <name type="scientific">Corchorus capsularis</name>
    <name type="common">Jute</name>
    <dbReference type="NCBI Taxonomy" id="210143"/>
    <lineage>
        <taxon>Eukaryota</taxon>
        <taxon>Viridiplantae</taxon>
        <taxon>Streptophyta</taxon>
        <taxon>Embryophyta</taxon>
        <taxon>Tracheophyta</taxon>
        <taxon>Spermatophyta</taxon>
        <taxon>Magnoliopsida</taxon>
        <taxon>eudicotyledons</taxon>
        <taxon>Gunneridae</taxon>
        <taxon>Pentapetalae</taxon>
        <taxon>rosids</taxon>
        <taxon>malvids</taxon>
        <taxon>Malvales</taxon>
        <taxon>Malvaceae</taxon>
        <taxon>Grewioideae</taxon>
        <taxon>Apeibeae</taxon>
        <taxon>Corchorus</taxon>
    </lineage>
</organism>
<keyword evidence="4" id="KW-1185">Reference proteome</keyword>